<dbReference type="InterPro" id="IPR029063">
    <property type="entry name" value="SAM-dependent_MTases_sf"/>
</dbReference>
<reference evidence="1 2" key="1">
    <citation type="journal article" date="2019" name="Sci. Rep.">
        <title>Comparative genomics of chytrid fungi reveal insights into the obligate biotrophic and pathogenic lifestyle of Synchytrium endobioticum.</title>
        <authorList>
            <person name="van de Vossenberg B.T.L.H."/>
            <person name="Warris S."/>
            <person name="Nguyen H.D.T."/>
            <person name="van Gent-Pelzer M.P.E."/>
            <person name="Joly D.L."/>
            <person name="van de Geest H.C."/>
            <person name="Bonants P.J.M."/>
            <person name="Smith D.S."/>
            <person name="Levesque C.A."/>
            <person name="van der Lee T.A.J."/>
        </authorList>
    </citation>
    <scope>NUCLEOTIDE SEQUENCE [LARGE SCALE GENOMIC DNA]</scope>
    <source>
        <strain evidence="1 2">LEV6574</strain>
    </source>
</reference>
<sequence length="195" mass="22307">MAQLGYTVVGVELVEKPLRHAAHVATQMGLAHRVVLLHHDLFKLPDTFTVHVARRMTQPQASPPEPHDEPNAFSVFAQLVNTIRPHPDTLKFDFIFDCQCFHVLRRVNQDALLHKYATYLKPKTGLLMVLAGRTKVQTSLIPAGIPVLTQDEMRACFDDTTFEIIFLTETVFDDTDEYLKRGLKMPAWWMLARKK</sequence>
<comment type="caution">
    <text evidence="1">The sequence shown here is derived from an EMBL/GenBank/DDBJ whole genome shotgun (WGS) entry which is preliminary data.</text>
</comment>
<dbReference type="Proteomes" id="UP000320475">
    <property type="component" value="Unassembled WGS sequence"/>
</dbReference>
<dbReference type="AlphaFoldDB" id="A0A507DJM7"/>
<evidence type="ECO:0000313" key="2">
    <source>
        <dbReference type="Proteomes" id="UP000320475"/>
    </source>
</evidence>
<dbReference type="EMBL" id="QEAM01000002">
    <property type="protein sequence ID" value="TPX51716.1"/>
    <property type="molecule type" value="Genomic_DNA"/>
</dbReference>
<evidence type="ECO:0008006" key="3">
    <source>
        <dbReference type="Google" id="ProtNLM"/>
    </source>
</evidence>
<accession>A0A507DJM7</accession>
<name>A0A507DJM7_9FUNG</name>
<evidence type="ECO:0000313" key="1">
    <source>
        <dbReference type="EMBL" id="TPX51716.1"/>
    </source>
</evidence>
<dbReference type="SUPFAM" id="SSF53335">
    <property type="entry name" value="S-adenosyl-L-methionine-dependent methyltransferases"/>
    <property type="match status" value="1"/>
</dbReference>
<dbReference type="Gene3D" id="3.40.50.150">
    <property type="entry name" value="Vaccinia Virus protein VP39"/>
    <property type="match status" value="1"/>
</dbReference>
<dbReference type="VEuPathDB" id="FungiDB:SeMB42_g00883"/>
<proteinExistence type="predicted"/>
<dbReference type="OrthoDB" id="540004at2759"/>
<protein>
    <recommendedName>
        <fullName evidence="3">Methyltransferase domain-containing protein</fullName>
    </recommendedName>
</protein>
<gene>
    <name evidence="1" type="ORF">SeLEV6574_g00094</name>
</gene>
<organism evidence="1 2">
    <name type="scientific">Synchytrium endobioticum</name>
    <dbReference type="NCBI Taxonomy" id="286115"/>
    <lineage>
        <taxon>Eukaryota</taxon>
        <taxon>Fungi</taxon>
        <taxon>Fungi incertae sedis</taxon>
        <taxon>Chytridiomycota</taxon>
        <taxon>Chytridiomycota incertae sedis</taxon>
        <taxon>Chytridiomycetes</taxon>
        <taxon>Synchytriales</taxon>
        <taxon>Synchytriaceae</taxon>
        <taxon>Synchytrium</taxon>
    </lineage>
</organism>